<reference evidence="6 7" key="1">
    <citation type="journal article" date="2009" name="Stand. Genomic Sci.">
        <title>Complete genome sequence of Stackebrandtia nassauensis type strain (LLR-40K-21).</title>
        <authorList>
            <person name="Munk C."/>
            <person name="Lapidus A."/>
            <person name="Copeland A."/>
            <person name="Jando M."/>
            <person name="Mayilraj S."/>
            <person name="Glavina Del Rio T."/>
            <person name="Nolan M."/>
            <person name="Chen F."/>
            <person name="Lucas S."/>
            <person name="Tice H."/>
            <person name="Cheng J.F."/>
            <person name="Han C."/>
            <person name="Detter J.C."/>
            <person name="Bruce D."/>
            <person name="Goodwin L."/>
            <person name="Chain P."/>
            <person name="Pitluck S."/>
            <person name="Goker M."/>
            <person name="Ovchinikova G."/>
            <person name="Pati A."/>
            <person name="Ivanova N."/>
            <person name="Mavromatis K."/>
            <person name="Chen A."/>
            <person name="Palaniappan K."/>
            <person name="Land M."/>
            <person name="Hauser L."/>
            <person name="Chang Y.J."/>
            <person name="Jeffries C.D."/>
            <person name="Bristow J."/>
            <person name="Eisen J.A."/>
            <person name="Markowitz V."/>
            <person name="Hugenholtz P."/>
            <person name="Kyrpides N.C."/>
            <person name="Klenk H.P."/>
        </authorList>
    </citation>
    <scope>NUCLEOTIDE SEQUENCE [LARGE SCALE GENOMIC DNA]</scope>
    <source>
        <strain evidence="7">DSM 44728 / CIP 108903 / NRRL B-16338 / NBRC 102104 / LLR-40K-21</strain>
    </source>
</reference>
<dbReference type="SUPFAM" id="SSF82171">
    <property type="entry name" value="DPP6 N-terminal domain-like"/>
    <property type="match status" value="1"/>
</dbReference>
<dbReference type="KEGG" id="sna:Snas_0813"/>
<feature type="compositionally biased region" description="Low complexity" evidence="4">
    <location>
        <begin position="245"/>
        <end position="262"/>
    </location>
</feature>
<dbReference type="Pfam" id="PF00069">
    <property type="entry name" value="Pkinase"/>
    <property type="match status" value="1"/>
</dbReference>
<evidence type="ECO:0000256" key="4">
    <source>
        <dbReference type="SAM" id="MobiDB-lite"/>
    </source>
</evidence>
<organism evidence="6 7">
    <name type="scientific">Stackebrandtia nassauensis (strain DSM 44728 / CIP 108903 / NRRL B-16338 / NBRC 102104 / LLR-40K-21)</name>
    <dbReference type="NCBI Taxonomy" id="446470"/>
    <lineage>
        <taxon>Bacteria</taxon>
        <taxon>Bacillati</taxon>
        <taxon>Actinomycetota</taxon>
        <taxon>Actinomycetes</taxon>
        <taxon>Glycomycetales</taxon>
        <taxon>Glycomycetaceae</taxon>
        <taxon>Stackebrandtia</taxon>
    </lineage>
</organism>
<dbReference type="GO" id="GO:0004674">
    <property type="term" value="F:protein serine/threonine kinase activity"/>
    <property type="evidence" value="ECO:0007669"/>
    <property type="project" value="UniProtKB-KW"/>
</dbReference>
<dbReference type="PANTHER" id="PTHR19848">
    <property type="entry name" value="WD40 REPEAT PROTEIN"/>
    <property type="match status" value="1"/>
</dbReference>
<dbReference type="Gene3D" id="1.10.510.10">
    <property type="entry name" value="Transferase(Phosphotransferase) domain 1"/>
    <property type="match status" value="2"/>
</dbReference>
<evidence type="ECO:0000313" key="6">
    <source>
        <dbReference type="EMBL" id="ADD40525.1"/>
    </source>
</evidence>
<feature type="domain" description="Protein kinase" evidence="5">
    <location>
        <begin position="34"/>
        <end position="242"/>
    </location>
</feature>
<keyword evidence="7" id="KW-1185">Reference proteome</keyword>
<feature type="repeat" description="WD" evidence="3">
    <location>
        <begin position="523"/>
        <end position="555"/>
    </location>
</feature>
<dbReference type="eggNOG" id="COG0515">
    <property type="taxonomic scope" value="Bacteria"/>
</dbReference>
<keyword evidence="1 3" id="KW-0853">WD repeat</keyword>
<keyword evidence="6" id="KW-0418">Kinase</keyword>
<evidence type="ECO:0000256" key="1">
    <source>
        <dbReference type="ARBA" id="ARBA00022574"/>
    </source>
</evidence>
<proteinExistence type="predicted"/>
<dbReference type="PROSITE" id="PS50011">
    <property type="entry name" value="PROTEIN_KINASE_DOM"/>
    <property type="match status" value="1"/>
</dbReference>
<keyword evidence="6" id="KW-0808">Transferase</keyword>
<dbReference type="InterPro" id="IPR001680">
    <property type="entry name" value="WD40_rpt"/>
</dbReference>
<dbReference type="EMBL" id="CP001778">
    <property type="protein sequence ID" value="ADD40525.1"/>
    <property type="molecule type" value="Genomic_DNA"/>
</dbReference>
<dbReference type="AlphaFoldDB" id="D3Q820"/>
<accession>D3Q820</accession>
<dbReference type="PROSITE" id="PS00108">
    <property type="entry name" value="PROTEIN_KINASE_ST"/>
    <property type="match status" value="1"/>
</dbReference>
<protein>
    <submittedName>
        <fullName evidence="6">Serine/threonine protein kinase with WD40 repeats</fullName>
    </submittedName>
</protein>
<dbReference type="OrthoDB" id="134501at2"/>
<dbReference type="InterPro" id="IPR008271">
    <property type="entry name" value="Ser/Thr_kinase_AS"/>
</dbReference>
<dbReference type="InterPro" id="IPR015943">
    <property type="entry name" value="WD40/YVTN_repeat-like_dom_sf"/>
</dbReference>
<sequence length="669" mass="68478">MGYPDGSTLGGSISAGWWPMQPLEDGDPERIGRFRLESRLGSGGTFLGLSEGGRTVVVKLLDAGAAAAPGLRERLSAMRGVGGFALPQLIDVDLDASPPWLATAYVPGPSLSAVVDERGPLPETEVAALGAALAEALDAMHQYGLAHGDLKPGNVIMASDGPRLVDVGVAVADASPAADVFALGRVLTFAATATDPVAAEAPWPDGIDGELREVLAACLARDPRERPGAVEVLERLANHRATGAESLSVTSLTSTESRPTPRSGRRLLGRGGPGTGGLRLRRRTILMGGAAILAATAVPAALAYWPSPRGQRLTGMAVTSVAFSPTGDIVAGGGGNENRPEGDGRLWNPDTGRELGVMDGRGISGVAFSADGGVLATSGPRGARIRDPDTGETIAMFDVSARENVNEEVWAVALSADAKRLAVGGRTLDEIETVCVVWNVSGTERIASLTTTDIHCVRSVALSPDGRCAALAGVARGSGTANKANYAMENGAGCWLWGLESGNAWGLRKGELRVVYSGGYANAVAFGPDGDTLAVASRDSGCRLWTPESERAAVTYTTDPVSGIAFSPDGAVLATAGTGVAFGMDRFGRFEVEGGPAEAADGPGKQVSGAGIRLWNTTSGDHLDTVTEDYATSVAFGPDGRTILGSGGDGGTDTATGCWLWPIGLVGAQ</sequence>
<keyword evidence="2" id="KW-0677">Repeat</keyword>
<keyword evidence="6" id="KW-0723">Serine/threonine-protein kinase</keyword>
<dbReference type="PANTHER" id="PTHR19848:SF8">
    <property type="entry name" value="F-BOX AND WD REPEAT DOMAIN CONTAINING 7"/>
    <property type="match status" value="1"/>
</dbReference>
<dbReference type="SUPFAM" id="SSF56112">
    <property type="entry name" value="Protein kinase-like (PK-like)"/>
    <property type="match status" value="1"/>
</dbReference>
<dbReference type="GO" id="GO:0005524">
    <property type="term" value="F:ATP binding"/>
    <property type="evidence" value="ECO:0007669"/>
    <property type="project" value="InterPro"/>
</dbReference>
<dbReference type="STRING" id="446470.Snas_0813"/>
<dbReference type="InterPro" id="IPR011009">
    <property type="entry name" value="Kinase-like_dom_sf"/>
</dbReference>
<feature type="region of interest" description="Disordered" evidence="4">
    <location>
        <begin position="244"/>
        <end position="276"/>
    </location>
</feature>
<dbReference type="Proteomes" id="UP000000844">
    <property type="component" value="Chromosome"/>
</dbReference>
<dbReference type="PROSITE" id="PS50082">
    <property type="entry name" value="WD_REPEATS_2"/>
    <property type="match status" value="1"/>
</dbReference>
<dbReference type="Pfam" id="PF00400">
    <property type="entry name" value="WD40"/>
    <property type="match status" value="2"/>
</dbReference>
<evidence type="ECO:0000259" key="5">
    <source>
        <dbReference type="PROSITE" id="PS50011"/>
    </source>
</evidence>
<gene>
    <name evidence="6" type="ordered locus">Snas_0813</name>
</gene>
<dbReference type="HOGENOM" id="CLU_000288_135_4_11"/>
<dbReference type="SMART" id="SM00320">
    <property type="entry name" value="WD40"/>
    <property type="match status" value="6"/>
</dbReference>
<name>D3Q820_STANL</name>
<evidence type="ECO:0000313" key="7">
    <source>
        <dbReference type="Proteomes" id="UP000000844"/>
    </source>
</evidence>
<dbReference type="InterPro" id="IPR000719">
    <property type="entry name" value="Prot_kinase_dom"/>
</dbReference>
<dbReference type="Gene3D" id="2.130.10.10">
    <property type="entry name" value="YVTN repeat-like/Quinoprotein amine dehydrogenase"/>
    <property type="match status" value="2"/>
</dbReference>
<dbReference type="SMART" id="SM00220">
    <property type="entry name" value="S_TKc"/>
    <property type="match status" value="1"/>
</dbReference>
<evidence type="ECO:0000256" key="3">
    <source>
        <dbReference type="PROSITE-ProRule" id="PRU00221"/>
    </source>
</evidence>
<evidence type="ECO:0000256" key="2">
    <source>
        <dbReference type="ARBA" id="ARBA00022737"/>
    </source>
</evidence>